<dbReference type="GeneID" id="17302676"/>
<dbReference type="PANTHER" id="PTHR39474:SF1">
    <property type="entry name" value="FUNGAL SPECIFIC TRANSCRIPTION FACTOR"/>
    <property type="match status" value="1"/>
</dbReference>
<keyword evidence="4" id="KW-1185">Reference proteome</keyword>
<reference evidence="4" key="2">
    <citation type="submission" date="2012-11" db="EMBL/GenBank/DDBJ databases">
        <authorList>
            <person name="Kuo A."/>
            <person name="Curtis B.A."/>
            <person name="Tanifuji G."/>
            <person name="Burki F."/>
            <person name="Gruber A."/>
            <person name="Irimia M."/>
            <person name="Maruyama S."/>
            <person name="Arias M.C."/>
            <person name="Ball S.G."/>
            <person name="Gile G.H."/>
            <person name="Hirakawa Y."/>
            <person name="Hopkins J.F."/>
            <person name="Rensing S.A."/>
            <person name="Schmutz J."/>
            <person name="Symeonidi A."/>
            <person name="Elias M."/>
            <person name="Eveleigh R.J."/>
            <person name="Herman E.K."/>
            <person name="Klute M.J."/>
            <person name="Nakayama T."/>
            <person name="Obornik M."/>
            <person name="Reyes-Prieto A."/>
            <person name="Armbrust E.V."/>
            <person name="Aves S.J."/>
            <person name="Beiko R.G."/>
            <person name="Coutinho P."/>
            <person name="Dacks J.B."/>
            <person name="Durnford D.G."/>
            <person name="Fast N.M."/>
            <person name="Green B.R."/>
            <person name="Grisdale C."/>
            <person name="Hempe F."/>
            <person name="Henrissat B."/>
            <person name="Hoppner M.P."/>
            <person name="Ishida K.-I."/>
            <person name="Kim E."/>
            <person name="Koreny L."/>
            <person name="Kroth P.G."/>
            <person name="Liu Y."/>
            <person name="Malik S.-B."/>
            <person name="Maier U.G."/>
            <person name="McRose D."/>
            <person name="Mock T."/>
            <person name="Neilson J.A."/>
            <person name="Onodera N.T."/>
            <person name="Poole A.M."/>
            <person name="Pritham E.J."/>
            <person name="Richards T.A."/>
            <person name="Rocap G."/>
            <person name="Roy S.W."/>
            <person name="Sarai C."/>
            <person name="Schaack S."/>
            <person name="Shirato S."/>
            <person name="Slamovits C.H."/>
            <person name="Spencer D.F."/>
            <person name="Suzuki S."/>
            <person name="Worden A.Z."/>
            <person name="Zauner S."/>
            <person name="Barry K."/>
            <person name="Bell C."/>
            <person name="Bharti A.K."/>
            <person name="Crow J.A."/>
            <person name="Grimwood J."/>
            <person name="Kramer R."/>
            <person name="Lindquist E."/>
            <person name="Lucas S."/>
            <person name="Salamov A."/>
            <person name="McFadden G.I."/>
            <person name="Lane C.E."/>
            <person name="Keeling P.J."/>
            <person name="Gray M.W."/>
            <person name="Grigoriev I.V."/>
            <person name="Archibald J.M."/>
        </authorList>
    </citation>
    <scope>NUCLEOTIDE SEQUENCE</scope>
    <source>
        <strain evidence="4">CCMP2712</strain>
    </source>
</reference>
<organism evidence="2">
    <name type="scientific">Guillardia theta (strain CCMP2712)</name>
    <name type="common">Cryptophyte</name>
    <dbReference type="NCBI Taxonomy" id="905079"/>
    <lineage>
        <taxon>Eukaryota</taxon>
        <taxon>Cryptophyceae</taxon>
        <taxon>Pyrenomonadales</taxon>
        <taxon>Geminigeraceae</taxon>
        <taxon>Guillardia</taxon>
    </lineage>
</organism>
<reference evidence="3" key="3">
    <citation type="submission" date="2016-03" db="UniProtKB">
        <authorList>
            <consortium name="EnsemblProtists"/>
        </authorList>
    </citation>
    <scope>IDENTIFICATION</scope>
</reference>
<dbReference type="KEGG" id="gtt:GUITHDRAFT_70862"/>
<sequence length="140" mass="15466">MSSALAADAEGACTSERKDRTPGLPAVGESDGTLEVGGRLSLQDRLGPLVINEDGSMRRISDWSEKTEREREAILRVLGRRNKSRLEKLKKLKADLVAGAKQMEFIPTVVEEDMLADTMIDLQLLYEDLRRVLTSSHAVA</sequence>
<dbReference type="PaxDb" id="55529-EKX45966"/>
<dbReference type="PANTHER" id="PTHR39474">
    <property type="entry name" value="UNNAMED PRODUCT"/>
    <property type="match status" value="1"/>
</dbReference>
<accession>L1JBS5</accession>
<reference evidence="2 4" key="1">
    <citation type="journal article" date="2012" name="Nature">
        <title>Algal genomes reveal evolutionary mosaicism and the fate of nucleomorphs.</title>
        <authorList>
            <consortium name="DOE Joint Genome Institute"/>
            <person name="Curtis B.A."/>
            <person name="Tanifuji G."/>
            <person name="Burki F."/>
            <person name="Gruber A."/>
            <person name="Irimia M."/>
            <person name="Maruyama S."/>
            <person name="Arias M.C."/>
            <person name="Ball S.G."/>
            <person name="Gile G.H."/>
            <person name="Hirakawa Y."/>
            <person name="Hopkins J.F."/>
            <person name="Kuo A."/>
            <person name="Rensing S.A."/>
            <person name="Schmutz J."/>
            <person name="Symeonidi A."/>
            <person name="Elias M."/>
            <person name="Eveleigh R.J."/>
            <person name="Herman E.K."/>
            <person name="Klute M.J."/>
            <person name="Nakayama T."/>
            <person name="Obornik M."/>
            <person name="Reyes-Prieto A."/>
            <person name="Armbrust E.V."/>
            <person name="Aves S.J."/>
            <person name="Beiko R.G."/>
            <person name="Coutinho P."/>
            <person name="Dacks J.B."/>
            <person name="Durnford D.G."/>
            <person name="Fast N.M."/>
            <person name="Green B.R."/>
            <person name="Grisdale C.J."/>
            <person name="Hempel F."/>
            <person name="Henrissat B."/>
            <person name="Hoppner M.P."/>
            <person name="Ishida K."/>
            <person name="Kim E."/>
            <person name="Koreny L."/>
            <person name="Kroth P.G."/>
            <person name="Liu Y."/>
            <person name="Malik S.B."/>
            <person name="Maier U.G."/>
            <person name="McRose D."/>
            <person name="Mock T."/>
            <person name="Neilson J.A."/>
            <person name="Onodera N.T."/>
            <person name="Poole A.M."/>
            <person name="Pritham E.J."/>
            <person name="Richards T.A."/>
            <person name="Rocap G."/>
            <person name="Roy S.W."/>
            <person name="Sarai C."/>
            <person name="Schaack S."/>
            <person name="Shirato S."/>
            <person name="Slamovits C.H."/>
            <person name="Spencer D.F."/>
            <person name="Suzuki S."/>
            <person name="Worden A.Z."/>
            <person name="Zauner S."/>
            <person name="Barry K."/>
            <person name="Bell C."/>
            <person name="Bharti A.K."/>
            <person name="Crow J.A."/>
            <person name="Grimwood J."/>
            <person name="Kramer R."/>
            <person name="Lindquist E."/>
            <person name="Lucas S."/>
            <person name="Salamov A."/>
            <person name="McFadden G.I."/>
            <person name="Lane C.E."/>
            <person name="Keeling P.J."/>
            <person name="Gray M.W."/>
            <person name="Grigoriev I.V."/>
            <person name="Archibald J.M."/>
        </authorList>
    </citation>
    <scope>NUCLEOTIDE SEQUENCE</scope>
    <source>
        <strain evidence="2 4">CCMP2712</strain>
    </source>
</reference>
<dbReference type="HOGENOM" id="CLU_1838982_0_0_1"/>
<evidence type="ECO:0000256" key="1">
    <source>
        <dbReference type="SAM" id="MobiDB-lite"/>
    </source>
</evidence>
<name>L1JBS5_GUITC</name>
<dbReference type="eggNOG" id="ENOG502S84A">
    <property type="taxonomic scope" value="Eukaryota"/>
</dbReference>
<proteinExistence type="predicted"/>
<evidence type="ECO:0000313" key="3">
    <source>
        <dbReference type="EnsemblProtists" id="EKX45966"/>
    </source>
</evidence>
<evidence type="ECO:0000313" key="4">
    <source>
        <dbReference type="Proteomes" id="UP000011087"/>
    </source>
</evidence>
<dbReference type="OrthoDB" id="4590138at2759"/>
<dbReference type="Proteomes" id="UP000011087">
    <property type="component" value="Unassembled WGS sequence"/>
</dbReference>
<protein>
    <submittedName>
        <fullName evidence="2 3">Uncharacterized protein</fullName>
    </submittedName>
</protein>
<feature type="region of interest" description="Disordered" evidence="1">
    <location>
        <begin position="1"/>
        <end position="32"/>
    </location>
</feature>
<dbReference type="STRING" id="905079.L1JBS5"/>
<dbReference type="AlphaFoldDB" id="L1JBS5"/>
<gene>
    <name evidence="2" type="ORF">GUITHDRAFT_70862</name>
</gene>
<dbReference type="EnsemblProtists" id="EKX45966">
    <property type="protein sequence ID" value="EKX45966"/>
    <property type="gene ID" value="GUITHDRAFT_70862"/>
</dbReference>
<evidence type="ECO:0000313" key="2">
    <source>
        <dbReference type="EMBL" id="EKX45966.1"/>
    </source>
</evidence>
<dbReference type="RefSeq" id="XP_005832946.1">
    <property type="nucleotide sequence ID" value="XM_005832889.1"/>
</dbReference>
<dbReference type="EMBL" id="JH992996">
    <property type="protein sequence ID" value="EKX45966.1"/>
    <property type="molecule type" value="Genomic_DNA"/>
</dbReference>